<evidence type="ECO:0000313" key="11">
    <source>
        <dbReference type="EMBL" id="KAJ3476788.1"/>
    </source>
</evidence>
<accession>A0AAD5UUC3</accession>
<feature type="domain" description="Peptidase S9A N-terminal" evidence="10">
    <location>
        <begin position="19"/>
        <end position="237"/>
    </location>
</feature>
<dbReference type="PROSITE" id="PS00708">
    <property type="entry name" value="PRO_ENDOPEP_SER"/>
    <property type="match status" value="1"/>
</dbReference>
<comment type="similarity">
    <text evidence="2 7">Belongs to the peptidase S9A family.</text>
</comment>
<dbReference type="InterPro" id="IPR002470">
    <property type="entry name" value="Peptidase_S9A"/>
</dbReference>
<evidence type="ECO:0000256" key="6">
    <source>
        <dbReference type="ARBA" id="ARBA00022825"/>
    </source>
</evidence>
<dbReference type="EC" id="3.4.21.-" evidence="7"/>
<dbReference type="PANTHER" id="PTHR42881">
    <property type="entry name" value="PROLYL ENDOPEPTIDASE"/>
    <property type="match status" value="1"/>
</dbReference>
<dbReference type="Pfam" id="PF00326">
    <property type="entry name" value="Peptidase_S9"/>
    <property type="match status" value="1"/>
</dbReference>
<protein>
    <recommendedName>
        <fullName evidence="7">Prolyl endopeptidase</fullName>
        <ecNumber evidence="7">3.4.21.-</ecNumber>
    </recommendedName>
</protein>
<name>A0AAD5UUC3_9APHY</name>
<comment type="caution">
    <text evidence="11">The sequence shown here is derived from an EMBL/GenBank/DDBJ whole genome shotgun (WGS) entry which is preliminary data.</text>
</comment>
<evidence type="ECO:0000259" key="9">
    <source>
        <dbReference type="Pfam" id="PF00326"/>
    </source>
</evidence>
<feature type="compositionally biased region" description="Polar residues" evidence="8">
    <location>
        <begin position="16"/>
        <end position="26"/>
    </location>
</feature>
<feature type="domain" description="Peptidase S9 prolyl oligopeptidase catalytic" evidence="9">
    <location>
        <begin position="457"/>
        <end position="662"/>
    </location>
</feature>
<dbReference type="PANTHER" id="PTHR42881:SF2">
    <property type="entry name" value="PROLYL ENDOPEPTIDASE"/>
    <property type="match status" value="1"/>
</dbReference>
<dbReference type="PRINTS" id="PR00862">
    <property type="entry name" value="PROLIGOPTASE"/>
</dbReference>
<evidence type="ECO:0000256" key="8">
    <source>
        <dbReference type="SAM" id="MobiDB-lite"/>
    </source>
</evidence>
<dbReference type="AlphaFoldDB" id="A0AAD5UUC3"/>
<dbReference type="SUPFAM" id="SSF50993">
    <property type="entry name" value="Peptidase/esterase 'gauge' domain"/>
    <property type="match status" value="1"/>
</dbReference>
<organism evidence="11 12">
    <name type="scientific">Meripilus lineatus</name>
    <dbReference type="NCBI Taxonomy" id="2056292"/>
    <lineage>
        <taxon>Eukaryota</taxon>
        <taxon>Fungi</taxon>
        <taxon>Dikarya</taxon>
        <taxon>Basidiomycota</taxon>
        <taxon>Agaricomycotina</taxon>
        <taxon>Agaricomycetes</taxon>
        <taxon>Polyporales</taxon>
        <taxon>Meripilaceae</taxon>
        <taxon>Meripilus</taxon>
    </lineage>
</organism>
<dbReference type="Gene3D" id="2.130.10.120">
    <property type="entry name" value="Prolyl oligopeptidase, N-terminal domain"/>
    <property type="match status" value="2"/>
</dbReference>
<dbReference type="GO" id="GO:0006508">
    <property type="term" value="P:proteolysis"/>
    <property type="evidence" value="ECO:0007669"/>
    <property type="project" value="UniProtKB-KW"/>
</dbReference>
<dbReference type="GO" id="GO:0070012">
    <property type="term" value="F:oligopeptidase activity"/>
    <property type="evidence" value="ECO:0007669"/>
    <property type="project" value="TreeGrafter"/>
</dbReference>
<evidence type="ECO:0000259" key="10">
    <source>
        <dbReference type="Pfam" id="PF02897"/>
    </source>
</evidence>
<dbReference type="EMBL" id="JANAWD010000667">
    <property type="protein sequence ID" value="KAJ3476788.1"/>
    <property type="molecule type" value="Genomic_DNA"/>
</dbReference>
<evidence type="ECO:0000256" key="3">
    <source>
        <dbReference type="ARBA" id="ARBA00011245"/>
    </source>
</evidence>
<dbReference type="Pfam" id="PF02897">
    <property type="entry name" value="Peptidase_S9_N"/>
    <property type="match status" value="2"/>
</dbReference>
<dbReference type="SUPFAM" id="SSF53474">
    <property type="entry name" value="alpha/beta-Hydrolases"/>
    <property type="match status" value="1"/>
</dbReference>
<evidence type="ECO:0000313" key="12">
    <source>
        <dbReference type="Proteomes" id="UP001212997"/>
    </source>
</evidence>
<dbReference type="InterPro" id="IPR029058">
    <property type="entry name" value="AB_hydrolase_fold"/>
</dbReference>
<dbReference type="InterPro" id="IPR001375">
    <property type="entry name" value="Peptidase_S9_cat"/>
</dbReference>
<feature type="region of interest" description="Disordered" evidence="8">
    <location>
        <begin position="1"/>
        <end position="48"/>
    </location>
</feature>
<dbReference type="InterPro" id="IPR023302">
    <property type="entry name" value="Pept_S9A_N"/>
</dbReference>
<sequence length="676" mass="76935">MTFARTLPHTRRGNDRNQYQSQSNKTVDVEDPYTSLEEGSEERNTWLHNQNERTTGYLSFLSERQLELADTIRTNSDHFLLDAPSLRCDGRWYWFSKPGFQPHGVKSLYRSKNEELPDFSTGNPQDSELFFDANGLSKDGSETLRTYAISPDGQYFAYALSKCESDTLTVFIRSTSDPFRESTTSHDNCQLTDQIQSVDYLPTTINWTSDSKGFFYSKSNEETGLYYHRIRTHQLDDISIMDDEYAAGTRFVPEHWYYITNHGTNFYFATNDQADQYKVVCNDLNDKCKVPRFLDVVPEKQEASLHQFIAVGDNHLALTYKQNAHDKVYLYNIVDNTSDVLDINEKSKVELKGERGQHIIFLHVSGFVNPGTLLQYDLRREEKGKGLRVCMRSRVKGLNPDDFCTAQTWYRSKDQEWIPMWIVRHKDTKLDGTAPVLQWGYGGFSECMDPEYNPAYVTFMQKYDGILAVPNLRGGGEFGKKWHDAGKRENKVKSVDDFIAATQFLIEQKIASPHKVVAIGASNGGLIVAASVNRNPGLYCAAVIDVGVLDLLKFPKYNPECTWRSEYGDPTNPKDFDHLYAISPLHNISQDHAMPATLVLASCCDERVSPIHSYKYIATAQYLHPNNPRPILLRSEKGVGHSRGKSTESTMLEQTDIISFVLLALDAPPTISQTME</sequence>
<evidence type="ECO:0000256" key="5">
    <source>
        <dbReference type="ARBA" id="ARBA00022801"/>
    </source>
</evidence>
<keyword evidence="6 7" id="KW-0720">Serine protease</keyword>
<dbReference type="InterPro" id="IPR051167">
    <property type="entry name" value="Prolyl_oligopep/macrocyclase"/>
</dbReference>
<dbReference type="Gene3D" id="3.40.50.1820">
    <property type="entry name" value="alpha/beta hydrolase"/>
    <property type="match status" value="2"/>
</dbReference>
<keyword evidence="12" id="KW-1185">Reference proteome</keyword>
<dbReference type="GO" id="GO:0005829">
    <property type="term" value="C:cytosol"/>
    <property type="evidence" value="ECO:0007669"/>
    <property type="project" value="TreeGrafter"/>
</dbReference>
<dbReference type="InterPro" id="IPR002471">
    <property type="entry name" value="Pept_S9_AS"/>
</dbReference>
<reference evidence="11" key="1">
    <citation type="submission" date="2022-07" db="EMBL/GenBank/DDBJ databases">
        <title>Genome Sequence of Physisporinus lineatus.</title>
        <authorList>
            <person name="Buettner E."/>
        </authorList>
    </citation>
    <scope>NUCLEOTIDE SEQUENCE</scope>
    <source>
        <strain evidence="11">VT162</strain>
    </source>
</reference>
<dbReference type="GO" id="GO:0004252">
    <property type="term" value="F:serine-type endopeptidase activity"/>
    <property type="evidence" value="ECO:0007669"/>
    <property type="project" value="UniProtKB-UniRule"/>
</dbReference>
<gene>
    <name evidence="11" type="ORF">NLI96_g10914</name>
</gene>
<evidence type="ECO:0000256" key="4">
    <source>
        <dbReference type="ARBA" id="ARBA00022670"/>
    </source>
</evidence>
<proteinExistence type="inferred from homology"/>
<feature type="domain" description="Peptidase S9A N-terminal" evidence="10">
    <location>
        <begin position="255"/>
        <end position="383"/>
    </location>
</feature>
<comment type="subunit">
    <text evidence="3">Monomer.</text>
</comment>
<evidence type="ECO:0000256" key="1">
    <source>
        <dbReference type="ARBA" id="ARBA00001070"/>
    </source>
</evidence>
<evidence type="ECO:0000256" key="2">
    <source>
        <dbReference type="ARBA" id="ARBA00005228"/>
    </source>
</evidence>
<keyword evidence="5 7" id="KW-0378">Hydrolase</keyword>
<comment type="catalytic activity">
    <reaction evidence="1">
        <text>Hydrolysis of Pro-|-Xaa &gt;&gt; Ala-|-Xaa in oligopeptides.</text>
        <dbReference type="EC" id="3.4.21.26"/>
    </reaction>
</comment>
<dbReference type="Proteomes" id="UP001212997">
    <property type="component" value="Unassembled WGS sequence"/>
</dbReference>
<keyword evidence="4 7" id="KW-0645">Protease</keyword>
<evidence type="ECO:0000256" key="7">
    <source>
        <dbReference type="RuleBase" id="RU368024"/>
    </source>
</evidence>